<dbReference type="InterPro" id="IPR021858">
    <property type="entry name" value="Fun_TF"/>
</dbReference>
<protein>
    <submittedName>
        <fullName evidence="2">Uncharacterized protein</fullName>
    </submittedName>
</protein>
<feature type="region of interest" description="Disordered" evidence="1">
    <location>
        <begin position="1"/>
        <end position="95"/>
    </location>
</feature>
<feature type="region of interest" description="Disordered" evidence="1">
    <location>
        <begin position="111"/>
        <end position="164"/>
    </location>
</feature>
<evidence type="ECO:0000313" key="2">
    <source>
        <dbReference type="EMBL" id="CRG90013.1"/>
    </source>
</evidence>
<reference evidence="2 3" key="1">
    <citation type="submission" date="2015-04" db="EMBL/GenBank/DDBJ databases">
        <authorList>
            <person name="Syromyatnikov M.Y."/>
            <person name="Popov V.N."/>
        </authorList>
    </citation>
    <scope>NUCLEOTIDE SEQUENCE [LARGE SCALE GENOMIC DNA]</scope>
    <source>
        <strain evidence="2">WF-38-12</strain>
    </source>
</reference>
<proteinExistence type="predicted"/>
<dbReference type="OMA" id="CRDVLIW"/>
<dbReference type="PANTHER" id="PTHR37540:SF5">
    <property type="entry name" value="TRANSCRIPTION FACTOR DOMAIN-CONTAINING PROTEIN"/>
    <property type="match status" value="1"/>
</dbReference>
<dbReference type="AlphaFoldDB" id="A0A0U1M334"/>
<gene>
    <name evidence="2" type="ORF">PISL3812_07054</name>
</gene>
<accession>A0A0U1M334</accession>
<sequence length="623" mass="69235">MDHPTVAKHPYEQVFPVFGPSSQDSPSGSDQPTQSEEAQPAAPRKANGRSPLFWVNADVQSVKGGSREATLKRIRSHVMSEHNRKKRLENTRRYNKSKTWKNLAFRPDALVKTNDSSSTSLKSSSSSSPSSSVMSSPPGNPSSKDSTSPESTQDVPTESVSKVGNEAAVAQSLSVQAPAIESEWIPTNTHSPWSTLGASQMDPFNAAQVPVSNSHFQHLRLFLNDLVAQAAPFRNHGVPALRNHWVALVRTNPVLLHSCITMAATHKALSSGVFSADSATQRTSSLILDRLYHRGETIRLIHRDLSNSSRASSDALIAAVALMIGIETASEHPDWILIHLNGLRKIVSLRKNFSDISKDVRWQIEWTDIRAACKSMSKPIFPFIRYTLPEHTPAVVLPENAGLLASNLRALGQVPGVFGIDIRRAIDDLTSVTLYCEIYKRQQRHHTHPPEPLLLDAELEEYFNNEVLYIEHSLCNDRFTDGNMPRSDDHTIQGIVRLAMLLFHNTVLWGFYPLVAPIFLQPILTLEAALRAGTAADNFQHAPEIVAWTSFIGYCASRIVPASREFFLHTLVAAIHSARKSSSSTSAQRRIESFDAFHVLLQGYFYVDRCYLAEAQDVWQHIH</sequence>
<evidence type="ECO:0000313" key="3">
    <source>
        <dbReference type="Proteomes" id="UP000054383"/>
    </source>
</evidence>
<keyword evidence="3" id="KW-1185">Reference proteome</keyword>
<organism evidence="2 3">
    <name type="scientific">Talaromyces islandicus</name>
    <name type="common">Penicillium islandicum</name>
    <dbReference type="NCBI Taxonomy" id="28573"/>
    <lineage>
        <taxon>Eukaryota</taxon>
        <taxon>Fungi</taxon>
        <taxon>Dikarya</taxon>
        <taxon>Ascomycota</taxon>
        <taxon>Pezizomycotina</taxon>
        <taxon>Eurotiomycetes</taxon>
        <taxon>Eurotiomycetidae</taxon>
        <taxon>Eurotiales</taxon>
        <taxon>Trichocomaceae</taxon>
        <taxon>Talaromyces</taxon>
        <taxon>Talaromyces sect. Islandici</taxon>
    </lineage>
</organism>
<dbReference type="OrthoDB" id="4158087at2759"/>
<dbReference type="STRING" id="28573.A0A0U1M334"/>
<name>A0A0U1M334_TALIS</name>
<dbReference type="Proteomes" id="UP000054383">
    <property type="component" value="Unassembled WGS sequence"/>
</dbReference>
<feature type="compositionally biased region" description="Low complexity" evidence="1">
    <location>
        <begin position="116"/>
        <end position="143"/>
    </location>
</feature>
<feature type="compositionally biased region" description="Basic and acidic residues" evidence="1">
    <location>
        <begin position="78"/>
        <end position="92"/>
    </location>
</feature>
<dbReference type="PANTHER" id="PTHR37540">
    <property type="entry name" value="TRANSCRIPTION FACTOR (ACR-2), PUTATIVE-RELATED-RELATED"/>
    <property type="match status" value="1"/>
</dbReference>
<feature type="compositionally biased region" description="Basic and acidic residues" evidence="1">
    <location>
        <begin position="1"/>
        <end position="11"/>
    </location>
</feature>
<evidence type="ECO:0000256" key="1">
    <source>
        <dbReference type="SAM" id="MobiDB-lite"/>
    </source>
</evidence>
<feature type="compositionally biased region" description="Low complexity" evidence="1">
    <location>
        <begin position="19"/>
        <end position="35"/>
    </location>
</feature>
<dbReference type="Pfam" id="PF11951">
    <property type="entry name" value="Fungal_trans_2"/>
    <property type="match status" value="1"/>
</dbReference>
<feature type="compositionally biased region" description="Polar residues" evidence="1">
    <location>
        <begin position="144"/>
        <end position="162"/>
    </location>
</feature>
<dbReference type="EMBL" id="CVMT01000007">
    <property type="protein sequence ID" value="CRG90013.1"/>
    <property type="molecule type" value="Genomic_DNA"/>
</dbReference>